<proteinExistence type="predicted"/>
<reference evidence="2" key="1">
    <citation type="journal article" date="2020" name="bioRxiv">
        <title>Chromosome-level reference genome of the European wasp spider Argiope bruennichi: a resource for studies on range expansion and evolutionary adaptation.</title>
        <authorList>
            <person name="Sheffer M.M."/>
            <person name="Hoppe A."/>
            <person name="Krehenwinkel H."/>
            <person name="Uhl G."/>
            <person name="Kuss A.W."/>
            <person name="Jensen L."/>
            <person name="Jensen C."/>
            <person name="Gillespie R.G."/>
            <person name="Hoff K.J."/>
            <person name="Prost S."/>
        </authorList>
    </citation>
    <scope>NUCLEOTIDE SEQUENCE</scope>
</reference>
<evidence type="ECO:0000256" key="1">
    <source>
        <dbReference type="SAM" id="MobiDB-lite"/>
    </source>
</evidence>
<comment type="caution">
    <text evidence="2">The sequence shown here is derived from an EMBL/GenBank/DDBJ whole genome shotgun (WGS) entry which is preliminary data.</text>
</comment>
<reference evidence="2" key="2">
    <citation type="submission" date="2020-06" db="EMBL/GenBank/DDBJ databases">
        <authorList>
            <person name="Sheffer M."/>
        </authorList>
    </citation>
    <scope>NUCLEOTIDE SEQUENCE</scope>
</reference>
<gene>
    <name evidence="2" type="ORF">HNY73_007638</name>
</gene>
<protein>
    <submittedName>
        <fullName evidence="2">Uncharacterized protein</fullName>
    </submittedName>
</protein>
<organism evidence="2 3">
    <name type="scientific">Argiope bruennichi</name>
    <name type="common">Wasp spider</name>
    <name type="synonym">Aranea bruennichi</name>
    <dbReference type="NCBI Taxonomy" id="94029"/>
    <lineage>
        <taxon>Eukaryota</taxon>
        <taxon>Metazoa</taxon>
        <taxon>Ecdysozoa</taxon>
        <taxon>Arthropoda</taxon>
        <taxon>Chelicerata</taxon>
        <taxon>Arachnida</taxon>
        <taxon>Araneae</taxon>
        <taxon>Araneomorphae</taxon>
        <taxon>Entelegynae</taxon>
        <taxon>Araneoidea</taxon>
        <taxon>Araneidae</taxon>
        <taxon>Argiope</taxon>
    </lineage>
</organism>
<dbReference type="EMBL" id="JABXBU010000012">
    <property type="protein sequence ID" value="KAF8789719.1"/>
    <property type="molecule type" value="Genomic_DNA"/>
</dbReference>
<evidence type="ECO:0000313" key="3">
    <source>
        <dbReference type="Proteomes" id="UP000807504"/>
    </source>
</evidence>
<evidence type="ECO:0000313" key="2">
    <source>
        <dbReference type="EMBL" id="KAF8789719.1"/>
    </source>
</evidence>
<accession>A0A8T0FJK7</accession>
<keyword evidence="3" id="KW-1185">Reference proteome</keyword>
<sequence>MSDEDDDVTMSSPNAVPLSTKVMSSPNAVPMRKRPFFKCRRRRGMTRISPWIPRTIQQYNHRHGRGILCFRNHAYCLTNGITSYVVENYPDFERKLLQHVADMEITTLYVTDTATQVLWRLVHKTDDISVNGNMKKIWINVGVVWCGNNEWMFTICIGAKNITNCFEKFLENTQKFFLNTLPHHYLLQVFNTAIAHATGSTHARRSTSSFSYSGQPRISRGGQSSLTFQALDQNDVYGLSEFRKSKLPRKFSRECPNL</sequence>
<dbReference type="AlphaFoldDB" id="A0A8T0FJK7"/>
<name>A0A8T0FJK7_ARGBR</name>
<dbReference type="Proteomes" id="UP000807504">
    <property type="component" value="Unassembled WGS sequence"/>
</dbReference>
<feature type="region of interest" description="Disordered" evidence="1">
    <location>
        <begin position="1"/>
        <end position="22"/>
    </location>
</feature>